<dbReference type="RefSeq" id="XP_040660910.1">
    <property type="nucleotide sequence ID" value="XM_040800027.1"/>
</dbReference>
<reference evidence="2 3" key="1">
    <citation type="journal article" date="2016" name="Sci. Rep.">
        <title>Insights into Adaptations to a Near-Obligate Nematode Endoparasitic Lifestyle from the Finished Genome of Drechmeria coniospora.</title>
        <authorList>
            <person name="Zhang L."/>
            <person name="Zhou Z."/>
            <person name="Guo Q."/>
            <person name="Fokkens L."/>
            <person name="Miskei M."/>
            <person name="Pocsi I."/>
            <person name="Zhang W."/>
            <person name="Chen M."/>
            <person name="Wang L."/>
            <person name="Sun Y."/>
            <person name="Donzelli B.G."/>
            <person name="Gibson D.M."/>
            <person name="Nelson D.R."/>
            <person name="Luo J.G."/>
            <person name="Rep M."/>
            <person name="Liu H."/>
            <person name="Yang S."/>
            <person name="Wang J."/>
            <person name="Krasnoff S.B."/>
            <person name="Xu Y."/>
            <person name="Molnar I."/>
            <person name="Lin M."/>
        </authorList>
    </citation>
    <scope>NUCLEOTIDE SEQUENCE [LARGE SCALE GENOMIC DNA]</scope>
    <source>
        <strain evidence="2 3">ARSEF 6962</strain>
    </source>
</reference>
<protein>
    <submittedName>
        <fullName evidence="2">Uncharacterized protein</fullName>
    </submittedName>
</protein>
<organism evidence="2 3">
    <name type="scientific">Drechmeria coniospora</name>
    <name type="common">Nematophagous fungus</name>
    <name type="synonym">Meria coniospora</name>
    <dbReference type="NCBI Taxonomy" id="98403"/>
    <lineage>
        <taxon>Eukaryota</taxon>
        <taxon>Fungi</taxon>
        <taxon>Dikarya</taxon>
        <taxon>Ascomycota</taxon>
        <taxon>Pezizomycotina</taxon>
        <taxon>Sordariomycetes</taxon>
        <taxon>Hypocreomycetidae</taxon>
        <taxon>Hypocreales</taxon>
        <taxon>Ophiocordycipitaceae</taxon>
        <taxon>Drechmeria</taxon>
    </lineage>
</organism>
<name>A0A151GWT2_DRECN</name>
<evidence type="ECO:0000313" key="2">
    <source>
        <dbReference type="EMBL" id="KYK61558.1"/>
    </source>
</evidence>
<dbReference type="Proteomes" id="UP000076580">
    <property type="component" value="Chromosome 01"/>
</dbReference>
<comment type="caution">
    <text evidence="2">The sequence shown here is derived from an EMBL/GenBank/DDBJ whole genome shotgun (WGS) entry which is preliminary data.</text>
</comment>
<dbReference type="InParanoid" id="A0A151GWT2"/>
<dbReference type="AlphaFoldDB" id="A0A151GWT2"/>
<dbReference type="EMBL" id="LAYC01000001">
    <property type="protein sequence ID" value="KYK61558.1"/>
    <property type="molecule type" value="Genomic_DNA"/>
</dbReference>
<evidence type="ECO:0000313" key="3">
    <source>
        <dbReference type="Proteomes" id="UP000076580"/>
    </source>
</evidence>
<accession>A0A151GWT2</accession>
<gene>
    <name evidence="2" type="ORF">DCS_02700</name>
</gene>
<evidence type="ECO:0000256" key="1">
    <source>
        <dbReference type="SAM" id="MobiDB-lite"/>
    </source>
</evidence>
<keyword evidence="3" id="KW-1185">Reference proteome</keyword>
<proteinExistence type="predicted"/>
<sequence>MVYHLAVFSVSNIYFDSRVGLLLSFDEIGEFGDKSHRDIYDRCHWVVRDILARWARGAHVAERNGSDISILSRHCRSRLRFPCLVSRVAAQEKEEEEEQRRNRKGNQVAAKYNDYG</sequence>
<feature type="region of interest" description="Disordered" evidence="1">
    <location>
        <begin position="90"/>
        <end position="116"/>
    </location>
</feature>
<dbReference type="GeneID" id="63715343"/>